<feature type="transmembrane region" description="Helical" evidence="1">
    <location>
        <begin position="45"/>
        <end position="64"/>
    </location>
</feature>
<accession>A0ABW9MER2</accession>
<feature type="domain" description="DUF5673" evidence="2">
    <location>
        <begin position="94"/>
        <end position="160"/>
    </location>
</feature>
<sequence length="163" mass="18714">MGSFDNMILILYGVITVFFIYRIFKQQRDKKHLGSDIKSFKRPISSMEAILFSILIVTAIVNLYQGYKVSNKNSMMVASIMIVLALVFAIYSTTKLYIADNGMLINTGFVSFKELKKWGFDQERGDLVMAIKKDGNTNRESTKVRKEDIEEINDLIRKHKLGK</sequence>
<keyword evidence="1" id="KW-1133">Transmembrane helix</keyword>
<evidence type="ECO:0000259" key="2">
    <source>
        <dbReference type="Pfam" id="PF18923"/>
    </source>
</evidence>
<organism evidence="3 4">
    <name type="scientific">Anaerococcus kampingae</name>
    <dbReference type="NCBI Taxonomy" id="3115614"/>
    <lineage>
        <taxon>Bacteria</taxon>
        <taxon>Bacillati</taxon>
        <taxon>Bacillota</taxon>
        <taxon>Tissierellia</taxon>
        <taxon>Tissierellales</taxon>
        <taxon>Peptoniphilaceae</taxon>
        <taxon>Anaerococcus</taxon>
    </lineage>
</organism>
<feature type="transmembrane region" description="Helical" evidence="1">
    <location>
        <begin position="6"/>
        <end position="24"/>
    </location>
</feature>
<evidence type="ECO:0000256" key="1">
    <source>
        <dbReference type="SAM" id="Phobius"/>
    </source>
</evidence>
<keyword evidence="4" id="KW-1185">Reference proteome</keyword>
<dbReference type="EMBL" id="JBGMEF010000019">
    <property type="protein sequence ID" value="MFO3667336.1"/>
    <property type="molecule type" value="Genomic_DNA"/>
</dbReference>
<feature type="transmembrane region" description="Helical" evidence="1">
    <location>
        <begin position="76"/>
        <end position="98"/>
    </location>
</feature>
<gene>
    <name evidence="3" type="ORF">ACCQ42_06075</name>
</gene>
<reference evidence="3 4" key="1">
    <citation type="journal article" date="2025" name="Anaerobe">
        <title>Description of Anaerococcus kampingiae sp. nov., Anaerococcus groningensis sp. nov., Anaerococcus martiniensis sp. nov., and Anaerococcus cruorum sp. nov., isolated from human clinical specimens.</title>
        <authorList>
            <person name="Boiten K.E."/>
            <person name="Meijer J."/>
            <person name="van Wezel E.M."/>
            <person name="Veloo A.C.M."/>
        </authorList>
    </citation>
    <scope>NUCLEOTIDE SEQUENCE [LARGE SCALE GENOMIC DNA]</scope>
    <source>
        <strain evidence="3 4">ENR0874</strain>
    </source>
</reference>
<dbReference type="InterPro" id="IPR043730">
    <property type="entry name" value="DUF5673"/>
</dbReference>
<keyword evidence="1" id="KW-0472">Membrane</keyword>
<evidence type="ECO:0000313" key="3">
    <source>
        <dbReference type="EMBL" id="MFO3667336.1"/>
    </source>
</evidence>
<name>A0ABW9MER2_9FIRM</name>
<dbReference type="RefSeq" id="WP_106459967.1">
    <property type="nucleotide sequence ID" value="NZ_JBGMEF010000019.1"/>
</dbReference>
<dbReference type="Proteomes" id="UP001637994">
    <property type="component" value="Unassembled WGS sequence"/>
</dbReference>
<keyword evidence="1" id="KW-0812">Transmembrane</keyword>
<evidence type="ECO:0000313" key="4">
    <source>
        <dbReference type="Proteomes" id="UP001637994"/>
    </source>
</evidence>
<proteinExistence type="predicted"/>
<comment type="caution">
    <text evidence="3">The sequence shown here is derived from an EMBL/GenBank/DDBJ whole genome shotgun (WGS) entry which is preliminary data.</text>
</comment>
<protein>
    <submittedName>
        <fullName evidence="3">DUF986 family protein</fullName>
    </submittedName>
</protein>
<dbReference type="Pfam" id="PF18923">
    <property type="entry name" value="DUF5673"/>
    <property type="match status" value="1"/>
</dbReference>